<evidence type="ECO:0000259" key="4">
    <source>
        <dbReference type="PROSITE" id="PS50977"/>
    </source>
</evidence>
<dbReference type="InterPro" id="IPR001647">
    <property type="entry name" value="HTH_TetR"/>
</dbReference>
<evidence type="ECO:0000256" key="2">
    <source>
        <dbReference type="PROSITE-ProRule" id="PRU00335"/>
    </source>
</evidence>
<feature type="region of interest" description="Disordered" evidence="3">
    <location>
        <begin position="315"/>
        <end position="350"/>
    </location>
</feature>
<feature type="DNA-binding region" description="H-T-H motif" evidence="2">
    <location>
        <begin position="105"/>
        <end position="124"/>
    </location>
</feature>
<dbReference type="Proteomes" id="UP000000657">
    <property type="component" value="Chromosome"/>
</dbReference>
<feature type="compositionally biased region" description="Pro residues" evidence="3">
    <location>
        <begin position="288"/>
        <end position="301"/>
    </location>
</feature>
<dbReference type="AlphaFoldDB" id="Q0RJW7"/>
<dbReference type="PANTHER" id="PTHR30055">
    <property type="entry name" value="HTH-TYPE TRANSCRIPTIONAL REGULATOR RUTR"/>
    <property type="match status" value="1"/>
</dbReference>
<sequence length="557" mass="60015">MPESPSGNRSLRRGPREAGLPTPDPLPTPGPRQDATDAGSPIPGRDTLPAERVTPAPGGDAWLPQRRRAPYPASQAIGAEGARACQEIIAAARRLFVERGYHGTSVQAVAEATGRSDAAFYQYFRGKLEVFRIFFEELGVDLVDHFQRLPVLSAGPAGFAVFRAWLGELGAVLRRHSPVFAEWPLSTAEAALVDNASVDNPSEEYLQVLAASLPSRLARADTGGVDTRVLSVAVICIVEWTHIVSDARGRVARHPGEDEALHDALAGMIHRSFFPPPEPAPRSCEPTPHSPGPSPTGPVPRPDLAALARAAGIAGPTGTARTAGPSSGEVPAQRDAPLPPGLRRSVTGRGRSTVETIAEAAVAAFEQRGLAGTSVNDIIARSGVAHGTFYRYWTDRTAIFTTLAHRAAVHICDHFDALLAVGTVDELTCWLDDWLRIVERHGTVFHIWTCEILDNPPLWPLARAVRLHLEDVVARLPTPRPTATTPTNTEPTNTTPTTMTIVLWTVLTEFPYNAWLRHPVLTREQVLHCLTLLMARGVLGLQDATVTNGRAESTRSG</sequence>
<keyword evidence="6" id="KW-1185">Reference proteome</keyword>
<accession>Q0RJW7</accession>
<evidence type="ECO:0000256" key="1">
    <source>
        <dbReference type="ARBA" id="ARBA00023125"/>
    </source>
</evidence>
<evidence type="ECO:0000256" key="3">
    <source>
        <dbReference type="SAM" id="MobiDB-lite"/>
    </source>
</evidence>
<feature type="region of interest" description="Disordered" evidence="3">
    <location>
        <begin position="1"/>
        <end position="67"/>
    </location>
</feature>
<dbReference type="GO" id="GO:0000976">
    <property type="term" value="F:transcription cis-regulatory region binding"/>
    <property type="evidence" value="ECO:0007669"/>
    <property type="project" value="TreeGrafter"/>
</dbReference>
<feature type="domain" description="HTH tetR-type" evidence="4">
    <location>
        <begin position="82"/>
        <end position="142"/>
    </location>
</feature>
<reference evidence="5 6" key="1">
    <citation type="journal article" date="2007" name="Genome Res.">
        <title>Genome characteristics of facultatively symbiotic Frankia sp. strains reflect host range and host plant biogeography.</title>
        <authorList>
            <person name="Normand P."/>
            <person name="Lapierre P."/>
            <person name="Tisa L.S."/>
            <person name="Gogarten J.P."/>
            <person name="Alloisio N."/>
            <person name="Bagnarol E."/>
            <person name="Bassi C.A."/>
            <person name="Berry A.M."/>
            <person name="Bickhart D.M."/>
            <person name="Choisne N."/>
            <person name="Couloux A."/>
            <person name="Cournoyer B."/>
            <person name="Cruveiller S."/>
            <person name="Daubin V."/>
            <person name="Demange N."/>
            <person name="Francino M.P."/>
            <person name="Goltsman E."/>
            <person name="Huang Y."/>
            <person name="Kopp O.R."/>
            <person name="Labarre L."/>
            <person name="Lapidus A."/>
            <person name="Lavire C."/>
            <person name="Marechal J."/>
            <person name="Martinez M."/>
            <person name="Mastronunzio J.E."/>
            <person name="Mullin B.C."/>
            <person name="Niemann J."/>
            <person name="Pujic P."/>
            <person name="Rawnsley T."/>
            <person name="Rouy Z."/>
            <person name="Schenowitz C."/>
            <person name="Sellstedt A."/>
            <person name="Tavares F."/>
            <person name="Tomkins J.P."/>
            <person name="Vallenet D."/>
            <person name="Valverde C."/>
            <person name="Wall L.G."/>
            <person name="Wang Y."/>
            <person name="Medigue C."/>
            <person name="Benson D.R."/>
        </authorList>
    </citation>
    <scope>NUCLEOTIDE SEQUENCE [LARGE SCALE GENOMIC DNA]</scope>
    <source>
        <strain evidence="6">DSM 45986 / CECT 9034 / ACN14a</strain>
    </source>
</reference>
<organism evidence="5 6">
    <name type="scientific">Frankia alni (strain DSM 45986 / CECT 9034 / ACN14a)</name>
    <dbReference type="NCBI Taxonomy" id="326424"/>
    <lineage>
        <taxon>Bacteria</taxon>
        <taxon>Bacillati</taxon>
        <taxon>Actinomycetota</taxon>
        <taxon>Actinomycetes</taxon>
        <taxon>Frankiales</taxon>
        <taxon>Frankiaceae</taxon>
        <taxon>Frankia</taxon>
    </lineage>
</organism>
<gene>
    <name evidence="5" type="ordered locus">FRAAL3550</name>
</gene>
<dbReference type="PRINTS" id="PR00455">
    <property type="entry name" value="HTHTETR"/>
</dbReference>
<dbReference type="SUPFAM" id="SSF46689">
    <property type="entry name" value="Homeodomain-like"/>
    <property type="match status" value="2"/>
</dbReference>
<dbReference type="PANTHER" id="PTHR30055:SF226">
    <property type="entry name" value="HTH-TYPE TRANSCRIPTIONAL REGULATOR PKSA"/>
    <property type="match status" value="1"/>
</dbReference>
<dbReference type="EMBL" id="CT573213">
    <property type="protein sequence ID" value="CAJ62193.1"/>
    <property type="molecule type" value="Genomic_DNA"/>
</dbReference>
<feature type="domain" description="HTH tetR-type" evidence="4">
    <location>
        <begin position="351"/>
        <end position="411"/>
    </location>
</feature>
<evidence type="ECO:0000313" key="6">
    <source>
        <dbReference type="Proteomes" id="UP000000657"/>
    </source>
</evidence>
<name>Q0RJW7_FRAAA</name>
<dbReference type="eggNOG" id="COG1309">
    <property type="taxonomic scope" value="Bacteria"/>
</dbReference>
<dbReference type="KEGG" id="fal:FRAAL3550"/>
<dbReference type="GO" id="GO:0003700">
    <property type="term" value="F:DNA-binding transcription factor activity"/>
    <property type="evidence" value="ECO:0007669"/>
    <property type="project" value="TreeGrafter"/>
</dbReference>
<evidence type="ECO:0000313" key="5">
    <source>
        <dbReference type="EMBL" id="CAJ62193.1"/>
    </source>
</evidence>
<dbReference type="Gene3D" id="1.10.357.10">
    <property type="entry name" value="Tetracycline Repressor, domain 2"/>
    <property type="match status" value="2"/>
</dbReference>
<dbReference type="PROSITE" id="PS50977">
    <property type="entry name" value="HTH_TETR_2"/>
    <property type="match status" value="2"/>
</dbReference>
<keyword evidence="1 2" id="KW-0238">DNA-binding</keyword>
<dbReference type="InterPro" id="IPR009057">
    <property type="entry name" value="Homeodomain-like_sf"/>
</dbReference>
<feature type="DNA-binding region" description="H-T-H motif" evidence="2">
    <location>
        <begin position="374"/>
        <end position="393"/>
    </location>
</feature>
<protein>
    <submittedName>
        <fullName evidence="5">TetR-family transcriptional regulator</fullName>
    </submittedName>
</protein>
<dbReference type="Pfam" id="PF00440">
    <property type="entry name" value="TetR_N"/>
    <property type="match status" value="2"/>
</dbReference>
<feature type="region of interest" description="Disordered" evidence="3">
    <location>
        <begin position="273"/>
        <end position="302"/>
    </location>
</feature>
<proteinExistence type="predicted"/>
<dbReference type="STRING" id="326424.FRAAL3550"/>
<dbReference type="HOGENOM" id="CLU_613679_0_0_11"/>
<dbReference type="InterPro" id="IPR050109">
    <property type="entry name" value="HTH-type_TetR-like_transc_reg"/>
</dbReference>